<dbReference type="EnsemblMetazoa" id="CLYHEMT024772.3">
    <property type="protein sequence ID" value="CLYHEMP024772.3"/>
    <property type="gene ID" value="CLYHEMG024772"/>
</dbReference>
<organism evidence="2 3">
    <name type="scientific">Clytia hemisphaerica</name>
    <dbReference type="NCBI Taxonomy" id="252671"/>
    <lineage>
        <taxon>Eukaryota</taxon>
        <taxon>Metazoa</taxon>
        <taxon>Cnidaria</taxon>
        <taxon>Hydrozoa</taxon>
        <taxon>Hydroidolina</taxon>
        <taxon>Leptothecata</taxon>
        <taxon>Obeliida</taxon>
        <taxon>Clytiidae</taxon>
        <taxon>Clytia</taxon>
    </lineage>
</organism>
<dbReference type="InterPro" id="IPR040350">
    <property type="entry name" value="TMEM272"/>
</dbReference>
<keyword evidence="1" id="KW-0812">Transmembrane</keyword>
<feature type="transmembrane region" description="Helical" evidence="1">
    <location>
        <begin position="132"/>
        <end position="165"/>
    </location>
</feature>
<feature type="transmembrane region" description="Helical" evidence="1">
    <location>
        <begin position="40"/>
        <end position="60"/>
    </location>
</feature>
<feature type="transmembrane region" description="Helical" evidence="1">
    <location>
        <begin position="81"/>
        <end position="107"/>
    </location>
</feature>
<name>A0A7M5XKC9_9CNID</name>
<feature type="transmembrane region" description="Helical" evidence="1">
    <location>
        <begin position="7"/>
        <end position="28"/>
    </location>
</feature>
<proteinExistence type="predicted"/>
<keyword evidence="1" id="KW-0472">Membrane</keyword>
<dbReference type="PANTHER" id="PTHR33444">
    <property type="entry name" value="SI:DKEY-19B23.12-RELATED"/>
    <property type="match status" value="1"/>
</dbReference>
<dbReference type="PANTHER" id="PTHR33444:SF2">
    <property type="entry name" value="MARVEL DOMAIN-CONTAINING PROTEIN"/>
    <property type="match status" value="1"/>
</dbReference>
<keyword evidence="3" id="KW-1185">Reference proteome</keyword>
<protein>
    <submittedName>
        <fullName evidence="2">Uncharacterized protein</fullName>
    </submittedName>
</protein>
<evidence type="ECO:0000313" key="2">
    <source>
        <dbReference type="EnsemblMetazoa" id="CLYHEMP024772.3"/>
    </source>
</evidence>
<dbReference type="OrthoDB" id="6157510at2759"/>
<keyword evidence="1" id="KW-1133">Transmembrane helix</keyword>
<accession>A0A7M5XKC9</accession>
<reference evidence="2" key="1">
    <citation type="submission" date="2021-01" db="UniProtKB">
        <authorList>
            <consortium name="EnsemblMetazoa"/>
        </authorList>
    </citation>
    <scope>IDENTIFICATION</scope>
</reference>
<dbReference type="AlphaFoldDB" id="A0A7M5XKC9"/>
<dbReference type="Proteomes" id="UP000594262">
    <property type="component" value="Unplaced"/>
</dbReference>
<sequence>MIWSLNVGCTLMLMMLLALPMSMVVIGVSYKDVCPIEPFIPIYLIVGGSFGIVKMLSIIIQRITYNGDIFQSDKSNEEERPIAWLFVDGVLNLFLFTWFVAGNIWVYSKYKPNYTPPPHQPFNYCNKTVYVFAFWVITTSYLMLGLICLCTCCLAACASCTAFFLTKSSNSEMGAEDEVNGGDRFIDNRFR</sequence>
<evidence type="ECO:0000313" key="3">
    <source>
        <dbReference type="Proteomes" id="UP000594262"/>
    </source>
</evidence>
<evidence type="ECO:0000256" key="1">
    <source>
        <dbReference type="SAM" id="Phobius"/>
    </source>
</evidence>